<evidence type="ECO:0000256" key="6">
    <source>
        <dbReference type="ARBA" id="ARBA00022837"/>
    </source>
</evidence>
<evidence type="ECO:0000256" key="5">
    <source>
        <dbReference type="ARBA" id="ARBA00022826"/>
    </source>
</evidence>
<dbReference type="CDD" id="cd00051">
    <property type="entry name" value="EFh"/>
    <property type="match status" value="1"/>
</dbReference>
<keyword evidence="4 14" id="KW-0812">Transmembrane</keyword>
<dbReference type="InterPro" id="IPR027359">
    <property type="entry name" value="Volt_channel_dom_sf"/>
</dbReference>
<dbReference type="Gene3D" id="1.10.287.70">
    <property type="match status" value="1"/>
</dbReference>
<dbReference type="PANTHER" id="PTHR11537:SF254">
    <property type="entry name" value="POTASSIUM VOLTAGE-GATED CHANNEL PROTEIN SHAB"/>
    <property type="match status" value="1"/>
</dbReference>
<feature type="compositionally biased region" description="Polar residues" evidence="13">
    <location>
        <begin position="171"/>
        <end position="183"/>
    </location>
</feature>
<feature type="transmembrane region" description="Helical" evidence="14">
    <location>
        <begin position="507"/>
        <end position="531"/>
    </location>
</feature>
<comment type="subcellular location">
    <subcellularLocation>
        <location evidence="1">Membrane</location>
        <topology evidence="1">Multi-pass membrane protein</topology>
    </subcellularLocation>
</comment>
<keyword evidence="11 14" id="KW-0472">Membrane</keyword>
<evidence type="ECO:0000256" key="10">
    <source>
        <dbReference type="ARBA" id="ARBA00023065"/>
    </source>
</evidence>
<keyword evidence="3" id="KW-0633">Potassium transport</keyword>
<dbReference type="Gene3D" id="1.10.238.10">
    <property type="entry name" value="EF-hand"/>
    <property type="match status" value="1"/>
</dbReference>
<evidence type="ECO:0000256" key="8">
    <source>
        <dbReference type="ARBA" id="ARBA00022958"/>
    </source>
</evidence>
<dbReference type="SMART" id="SM00054">
    <property type="entry name" value="EFh"/>
    <property type="match status" value="2"/>
</dbReference>
<feature type="domain" description="EF-hand" evidence="15">
    <location>
        <begin position="595"/>
        <end position="630"/>
    </location>
</feature>
<dbReference type="SUPFAM" id="SSF81324">
    <property type="entry name" value="Voltage-gated potassium channels"/>
    <property type="match status" value="1"/>
</dbReference>
<dbReference type="Pfam" id="PF00520">
    <property type="entry name" value="Ion_trans"/>
    <property type="match status" value="1"/>
</dbReference>
<feature type="transmembrane region" description="Helical" evidence="14">
    <location>
        <begin position="455"/>
        <end position="473"/>
    </location>
</feature>
<keyword evidence="2" id="KW-0813">Transport</keyword>
<evidence type="ECO:0000256" key="13">
    <source>
        <dbReference type="SAM" id="MobiDB-lite"/>
    </source>
</evidence>
<keyword evidence="12" id="KW-0407">Ion channel</keyword>
<dbReference type="InterPro" id="IPR018247">
    <property type="entry name" value="EF_Hand_1_Ca_BS"/>
</dbReference>
<evidence type="ECO:0000256" key="1">
    <source>
        <dbReference type="ARBA" id="ARBA00004141"/>
    </source>
</evidence>
<keyword evidence="17" id="KW-1185">Reference proteome</keyword>
<dbReference type="Proteomes" id="UP001642484">
    <property type="component" value="Unassembled WGS sequence"/>
</dbReference>
<feature type="region of interest" description="Disordered" evidence="13">
    <location>
        <begin position="63"/>
        <end position="85"/>
    </location>
</feature>
<feature type="domain" description="EF-hand" evidence="15">
    <location>
        <begin position="559"/>
        <end position="594"/>
    </location>
</feature>
<dbReference type="InterPro" id="IPR028325">
    <property type="entry name" value="VG_K_chnl"/>
</dbReference>
<dbReference type="Pfam" id="PF13499">
    <property type="entry name" value="EF-hand_7"/>
    <property type="match status" value="1"/>
</dbReference>
<evidence type="ECO:0000256" key="3">
    <source>
        <dbReference type="ARBA" id="ARBA00022538"/>
    </source>
</evidence>
<evidence type="ECO:0000256" key="14">
    <source>
        <dbReference type="SAM" id="Phobius"/>
    </source>
</evidence>
<dbReference type="Gene3D" id="1.20.120.350">
    <property type="entry name" value="Voltage-gated potassium channels. Chain C"/>
    <property type="match status" value="1"/>
</dbReference>
<proteinExistence type="predicted"/>
<keyword evidence="5" id="KW-0631">Potassium channel</keyword>
<dbReference type="InterPro" id="IPR002048">
    <property type="entry name" value="EF_hand_dom"/>
</dbReference>
<dbReference type="PANTHER" id="PTHR11537">
    <property type="entry name" value="VOLTAGE-GATED POTASSIUM CHANNEL"/>
    <property type="match status" value="1"/>
</dbReference>
<name>A0ABP0KI29_9DINO</name>
<keyword evidence="7" id="KW-0851">Voltage-gated channel</keyword>
<evidence type="ECO:0000256" key="2">
    <source>
        <dbReference type="ARBA" id="ARBA00022448"/>
    </source>
</evidence>
<evidence type="ECO:0000256" key="7">
    <source>
        <dbReference type="ARBA" id="ARBA00022882"/>
    </source>
</evidence>
<evidence type="ECO:0000256" key="9">
    <source>
        <dbReference type="ARBA" id="ARBA00022989"/>
    </source>
</evidence>
<feature type="region of interest" description="Disordered" evidence="13">
    <location>
        <begin position="163"/>
        <end position="183"/>
    </location>
</feature>
<protein>
    <recommendedName>
        <fullName evidence="15">EF-hand domain-containing protein</fullName>
    </recommendedName>
</protein>
<dbReference type="InterPro" id="IPR005821">
    <property type="entry name" value="Ion_trans_dom"/>
</dbReference>
<evidence type="ECO:0000256" key="4">
    <source>
        <dbReference type="ARBA" id="ARBA00022692"/>
    </source>
</evidence>
<reference evidence="16 17" key="1">
    <citation type="submission" date="2024-02" db="EMBL/GenBank/DDBJ databases">
        <authorList>
            <person name="Chen Y."/>
            <person name="Shah S."/>
            <person name="Dougan E. K."/>
            <person name="Thang M."/>
            <person name="Chan C."/>
        </authorList>
    </citation>
    <scope>NUCLEOTIDE SEQUENCE [LARGE SCALE GENOMIC DNA]</scope>
</reference>
<dbReference type="PROSITE" id="PS50222">
    <property type="entry name" value="EF_HAND_2"/>
    <property type="match status" value="2"/>
</dbReference>
<keyword evidence="6" id="KW-0106">Calcium</keyword>
<evidence type="ECO:0000256" key="11">
    <source>
        <dbReference type="ARBA" id="ARBA00023136"/>
    </source>
</evidence>
<sequence>MLRNQLNCTKPSTCTCKPPADQRSTIDPNHAVYIPRGNNTRADGSLKTEEVAHWDIRTAMAAVGVSSPPPPGLTPKGSPTRMREERGEVRCFADIELRLDLLSEKVEDCLAEILRLQIGAHHRTPSGSISSTTPSSRLAGLRGSVSTLGMLDVMPAVASKSMPALPALGTPRQSTDATSYGSGRLSSVDAPLNGTSRASMDSVFYGADRGSVVSAAESREYQALRTTRHSRLSNASSRLGSRLSRAEVARSSRSRKVMPVRRVDFKVAWHISDDSQKPATEEAEAHIVSPMMRLVKRTRSEYVWELLDDPESSRLAWWISFLFKVMTVFSVIISNLQIWEEPILDTGLAAALETIFDSVYITEFGARLFTAPSRYAFILDPYNWADLLSTTALFFRAGIGFVIQRPPSSTEERNVQVILLFIVPVVRLLKLLRYFDSFRLLVDACRNSFASLPVMVYTMALILLVAANAIYLAEERSNIPSLPHSHWLALVTMTTVGFGDFTPKTAWGFVFVGMLSLISTCFVAMPVGIIGREFSHCWETRNYVLLLTRMRKCLWKWGFGAKDLAVLFEYVDIDGDGVLSLHEFIELIHQLRIGMTVETATELFNLFDDNGNGTIDYFEFLRHIFPDENLEDEDENKKKIRESSRRVTDALGLLKEDGAKLWGTSSVISGSHCAPIAETEETESEHST</sequence>
<evidence type="ECO:0000313" key="16">
    <source>
        <dbReference type="EMBL" id="CAK9025644.1"/>
    </source>
</evidence>
<keyword evidence="8" id="KW-0630">Potassium</keyword>
<comment type="caution">
    <text evidence="16">The sequence shown here is derived from an EMBL/GenBank/DDBJ whole genome shotgun (WGS) entry which is preliminary data.</text>
</comment>
<dbReference type="EMBL" id="CAXAMN010008557">
    <property type="protein sequence ID" value="CAK9025644.1"/>
    <property type="molecule type" value="Genomic_DNA"/>
</dbReference>
<evidence type="ECO:0000259" key="15">
    <source>
        <dbReference type="PROSITE" id="PS50222"/>
    </source>
</evidence>
<evidence type="ECO:0000256" key="12">
    <source>
        <dbReference type="ARBA" id="ARBA00023303"/>
    </source>
</evidence>
<dbReference type="PRINTS" id="PR00169">
    <property type="entry name" value="KCHANNEL"/>
</dbReference>
<keyword evidence="9 14" id="KW-1133">Transmembrane helix</keyword>
<evidence type="ECO:0000313" key="17">
    <source>
        <dbReference type="Proteomes" id="UP001642484"/>
    </source>
</evidence>
<organism evidence="16 17">
    <name type="scientific">Durusdinium trenchii</name>
    <dbReference type="NCBI Taxonomy" id="1381693"/>
    <lineage>
        <taxon>Eukaryota</taxon>
        <taxon>Sar</taxon>
        <taxon>Alveolata</taxon>
        <taxon>Dinophyceae</taxon>
        <taxon>Suessiales</taxon>
        <taxon>Symbiodiniaceae</taxon>
        <taxon>Durusdinium</taxon>
    </lineage>
</organism>
<accession>A0ABP0KI29</accession>
<gene>
    <name evidence="16" type="ORF">CCMP2556_LOCUS16067</name>
</gene>
<dbReference type="InterPro" id="IPR011992">
    <property type="entry name" value="EF-hand-dom_pair"/>
</dbReference>
<dbReference type="SUPFAM" id="SSF47473">
    <property type="entry name" value="EF-hand"/>
    <property type="match status" value="1"/>
</dbReference>
<dbReference type="PROSITE" id="PS00018">
    <property type="entry name" value="EF_HAND_1"/>
    <property type="match status" value="2"/>
</dbReference>
<keyword evidence="10" id="KW-0406">Ion transport</keyword>